<feature type="domain" description="Glycosyl transferase family 1" evidence="1">
    <location>
        <begin position="202"/>
        <end position="347"/>
    </location>
</feature>
<dbReference type="RefSeq" id="WP_379892093.1">
    <property type="nucleotide sequence ID" value="NZ_CBCSCT010000022.1"/>
</dbReference>
<dbReference type="InterPro" id="IPR015393">
    <property type="entry name" value="DUF1972"/>
</dbReference>
<dbReference type="Pfam" id="PF09314">
    <property type="entry name" value="DUF1972"/>
    <property type="match status" value="1"/>
</dbReference>
<evidence type="ECO:0000313" key="3">
    <source>
        <dbReference type="EMBL" id="MFC5985346.1"/>
    </source>
</evidence>
<feature type="domain" description="DUF1972" evidence="2">
    <location>
        <begin position="2"/>
        <end position="186"/>
    </location>
</feature>
<reference evidence="4" key="1">
    <citation type="journal article" date="2019" name="Int. J. Syst. Evol. Microbiol.">
        <title>The Global Catalogue of Microorganisms (GCM) 10K type strain sequencing project: providing services to taxonomists for standard genome sequencing and annotation.</title>
        <authorList>
            <consortium name="The Broad Institute Genomics Platform"/>
            <consortium name="The Broad Institute Genome Sequencing Center for Infectious Disease"/>
            <person name="Wu L."/>
            <person name="Ma J."/>
        </authorList>
    </citation>
    <scope>NUCLEOTIDE SEQUENCE [LARGE SCALE GENOMIC DNA]</scope>
    <source>
        <strain evidence="4">CCM 8749</strain>
    </source>
</reference>
<dbReference type="Pfam" id="PF00534">
    <property type="entry name" value="Glycos_transf_1"/>
    <property type="match status" value="1"/>
</dbReference>
<keyword evidence="4" id="KW-1185">Reference proteome</keyword>
<dbReference type="EMBL" id="JBHSQV010000013">
    <property type="protein sequence ID" value="MFC5985346.1"/>
    <property type="molecule type" value="Genomic_DNA"/>
</dbReference>
<organism evidence="3 4">
    <name type="scientific">Marinicrinis lubricantis</name>
    <dbReference type="NCBI Taxonomy" id="2086470"/>
    <lineage>
        <taxon>Bacteria</taxon>
        <taxon>Bacillati</taxon>
        <taxon>Bacillota</taxon>
        <taxon>Bacilli</taxon>
        <taxon>Bacillales</taxon>
        <taxon>Paenibacillaceae</taxon>
    </lineage>
</organism>
<sequence>MVNIYIIGSKGIPARYGGFETFVDQLTQRKQNAEIQYHVSCLNQDKNEFVYNGARCFSVKVPKVLGSAGAVIYDIKSLAEVVRHIKKNKQDESIIYILACRIGPFMRSYIKKVKKYNVKVFINPDGHEWKRDKWNYWIKKYWKFSEKLMVKQADLTVCDSKSIESYIQREYARFHPNTTFIAYGAEVGEDKNDENLYVEWLRKHKLESGKYYLIVGRFVPENNYETVIKEFMKSNSDKKLVIISNVENNKFYKRLALTTGFEKDDRIMFVGTVYDQKLLAMIRKRAFAYFHGHEVGGTNPSLLEALATTKINVLLDVNFNREVAEDGAVYFTKQDGNLEKLIEEIEKYDVNVIEQLMVRARNRIRNEYNWDLIVDRYEQLFMHTVAVEKRISERHSIVQSV</sequence>
<evidence type="ECO:0000259" key="1">
    <source>
        <dbReference type="Pfam" id="PF00534"/>
    </source>
</evidence>
<proteinExistence type="predicted"/>
<name>A0ABW1IK45_9BACL</name>
<dbReference type="PANTHER" id="PTHR46401:SF8">
    <property type="entry name" value="BLL6006 PROTEIN"/>
    <property type="match status" value="1"/>
</dbReference>
<evidence type="ECO:0000313" key="4">
    <source>
        <dbReference type="Proteomes" id="UP001596250"/>
    </source>
</evidence>
<accession>A0ABW1IK45</accession>
<dbReference type="Gene3D" id="3.40.50.2000">
    <property type="entry name" value="Glycogen Phosphorylase B"/>
    <property type="match status" value="2"/>
</dbReference>
<dbReference type="PANTHER" id="PTHR46401">
    <property type="entry name" value="GLYCOSYLTRANSFERASE WBBK-RELATED"/>
    <property type="match status" value="1"/>
</dbReference>
<dbReference type="SUPFAM" id="SSF53756">
    <property type="entry name" value="UDP-Glycosyltransferase/glycogen phosphorylase"/>
    <property type="match status" value="1"/>
</dbReference>
<dbReference type="Proteomes" id="UP001596250">
    <property type="component" value="Unassembled WGS sequence"/>
</dbReference>
<gene>
    <name evidence="3" type="primary">cps2T</name>
    <name evidence="3" type="synonym">wchF</name>
    <name evidence="3" type="ORF">ACFPXP_02570</name>
</gene>
<evidence type="ECO:0000259" key="2">
    <source>
        <dbReference type="Pfam" id="PF09314"/>
    </source>
</evidence>
<protein>
    <submittedName>
        <fullName evidence="3">Beta 1-4 rhamnosyltransferase Cps2T</fullName>
    </submittedName>
</protein>
<dbReference type="InterPro" id="IPR001296">
    <property type="entry name" value="Glyco_trans_1"/>
</dbReference>
<dbReference type="NCBIfam" id="NF046071">
    <property type="entry name" value="B1-4RhmsylTfaseCps2T"/>
    <property type="match status" value="1"/>
</dbReference>
<comment type="caution">
    <text evidence="3">The sequence shown here is derived from an EMBL/GenBank/DDBJ whole genome shotgun (WGS) entry which is preliminary data.</text>
</comment>